<keyword evidence="2" id="KW-0597">Phosphoprotein</keyword>
<sequence>YIGGAGVARGYWNRPELTAERFVANPFATAADKAKGYTRLYKTGDLVRWRPDGNLEYLGRNDFQVKIRGYRIELSEIESALAAHPQIKQTMVIDREHNGNKVLAAYLVTEGKLSDDELVRHLSSRLPDYMVPASFTHIESVPLTLNGKLDRRALPEPVW</sequence>
<evidence type="ECO:0000259" key="3">
    <source>
        <dbReference type="Pfam" id="PF13193"/>
    </source>
</evidence>
<gene>
    <name evidence="4" type="ORF">EP164_23060</name>
</gene>
<keyword evidence="1" id="KW-0596">Phosphopantetheine</keyword>
<dbReference type="InterPro" id="IPR045851">
    <property type="entry name" value="AMP-bd_C_sf"/>
</dbReference>
<protein>
    <submittedName>
        <fullName evidence="4">Non-ribosomal peptide synthetase</fullName>
    </submittedName>
</protein>
<dbReference type="Pfam" id="PF13193">
    <property type="entry name" value="AMP-binding_C"/>
    <property type="match status" value="1"/>
</dbReference>
<feature type="domain" description="AMP-binding enzyme C-terminal" evidence="3">
    <location>
        <begin position="76"/>
        <end position="148"/>
    </location>
</feature>
<dbReference type="GO" id="GO:0043041">
    <property type="term" value="P:amino acid activation for nonribosomal peptide biosynthetic process"/>
    <property type="evidence" value="ECO:0007669"/>
    <property type="project" value="TreeGrafter"/>
</dbReference>
<evidence type="ECO:0000313" key="5">
    <source>
        <dbReference type="Proteomes" id="UP000307592"/>
    </source>
</evidence>
<organism evidence="4 5">
    <name type="scientific">Photorhabdus luminescens subsp. sonorensis</name>
    <dbReference type="NCBI Taxonomy" id="1173677"/>
    <lineage>
        <taxon>Bacteria</taxon>
        <taxon>Pseudomonadati</taxon>
        <taxon>Pseudomonadota</taxon>
        <taxon>Gammaproteobacteria</taxon>
        <taxon>Enterobacterales</taxon>
        <taxon>Morganellaceae</taxon>
        <taxon>Photorhabdus</taxon>
    </lineage>
</organism>
<evidence type="ECO:0000313" key="4">
    <source>
        <dbReference type="EMBL" id="TNH41386.1"/>
    </source>
</evidence>
<evidence type="ECO:0000256" key="1">
    <source>
        <dbReference type="ARBA" id="ARBA00022450"/>
    </source>
</evidence>
<dbReference type="InterPro" id="IPR025110">
    <property type="entry name" value="AMP-bd_C"/>
</dbReference>
<dbReference type="Proteomes" id="UP000307592">
    <property type="component" value="Unassembled WGS sequence"/>
</dbReference>
<dbReference type="SUPFAM" id="SSF56801">
    <property type="entry name" value="Acetyl-CoA synthetase-like"/>
    <property type="match status" value="1"/>
</dbReference>
<comment type="caution">
    <text evidence="4">The sequence shown here is derived from an EMBL/GenBank/DDBJ whole genome shotgun (WGS) entry which is preliminary data.</text>
</comment>
<proteinExistence type="predicted"/>
<dbReference type="FunFam" id="3.30.300.30:FF:000010">
    <property type="entry name" value="Enterobactin synthetase component F"/>
    <property type="match status" value="1"/>
</dbReference>
<reference evidence="4 5" key="1">
    <citation type="submission" date="2019-01" db="EMBL/GenBank/DDBJ databases">
        <title>Draft genome assembly of Photorhabdus luminescens subsp. sonorensis Caborca.</title>
        <authorList>
            <person name="Duong D.A."/>
            <person name="Espinosa-Artiles P."/>
            <person name="Orozco R.A."/>
            <person name="Molnar I."/>
            <person name="Stock P."/>
        </authorList>
    </citation>
    <scope>NUCLEOTIDE SEQUENCE [LARGE SCALE GENOMIC DNA]</scope>
    <source>
        <strain evidence="4 5">Caborca</strain>
    </source>
</reference>
<dbReference type="AlphaFoldDB" id="A0A5C4RBP8"/>
<dbReference type="EMBL" id="SBIJ01000186">
    <property type="protein sequence ID" value="TNH41386.1"/>
    <property type="molecule type" value="Genomic_DNA"/>
</dbReference>
<feature type="non-terminal residue" evidence="4">
    <location>
        <position position="159"/>
    </location>
</feature>
<dbReference type="Gene3D" id="2.30.38.10">
    <property type="entry name" value="Luciferase, Domain 3"/>
    <property type="match status" value="1"/>
</dbReference>
<name>A0A5C4RBP8_PHOLU</name>
<dbReference type="PANTHER" id="PTHR45527">
    <property type="entry name" value="NONRIBOSOMAL PEPTIDE SYNTHETASE"/>
    <property type="match status" value="1"/>
</dbReference>
<dbReference type="GO" id="GO:0005737">
    <property type="term" value="C:cytoplasm"/>
    <property type="evidence" value="ECO:0007669"/>
    <property type="project" value="TreeGrafter"/>
</dbReference>
<dbReference type="PANTHER" id="PTHR45527:SF1">
    <property type="entry name" value="FATTY ACID SYNTHASE"/>
    <property type="match status" value="1"/>
</dbReference>
<evidence type="ECO:0000256" key="2">
    <source>
        <dbReference type="ARBA" id="ARBA00022553"/>
    </source>
</evidence>
<dbReference type="Gene3D" id="3.30.300.30">
    <property type="match status" value="1"/>
</dbReference>
<feature type="non-terminal residue" evidence="4">
    <location>
        <position position="1"/>
    </location>
</feature>
<dbReference type="RefSeq" id="WP_139657324.1">
    <property type="nucleotide sequence ID" value="NZ_SBIJ01000186.1"/>
</dbReference>
<dbReference type="GO" id="GO:0031177">
    <property type="term" value="F:phosphopantetheine binding"/>
    <property type="evidence" value="ECO:0007669"/>
    <property type="project" value="TreeGrafter"/>
</dbReference>
<accession>A0A5C4RBP8</accession>
<dbReference type="GO" id="GO:0044550">
    <property type="term" value="P:secondary metabolite biosynthetic process"/>
    <property type="evidence" value="ECO:0007669"/>
    <property type="project" value="TreeGrafter"/>
</dbReference>